<feature type="region of interest" description="Disordered" evidence="5">
    <location>
        <begin position="649"/>
        <end position="668"/>
    </location>
</feature>
<evidence type="ECO:0000256" key="1">
    <source>
        <dbReference type="ARBA" id="ARBA00004141"/>
    </source>
</evidence>
<evidence type="ECO:0000256" key="3">
    <source>
        <dbReference type="ARBA" id="ARBA00022989"/>
    </source>
</evidence>
<dbReference type="Gene3D" id="1.20.1080.10">
    <property type="entry name" value="Glycerol uptake facilitator protein"/>
    <property type="match status" value="1"/>
</dbReference>
<dbReference type="RefSeq" id="WP_003783340.1">
    <property type="nucleotide sequence ID" value="NZ_GL870929.1"/>
</dbReference>
<evidence type="ECO:0000313" key="7">
    <source>
        <dbReference type="EMBL" id="EGC17003.1"/>
    </source>
</evidence>
<evidence type="ECO:0000256" key="2">
    <source>
        <dbReference type="ARBA" id="ARBA00022692"/>
    </source>
</evidence>
<gene>
    <name evidence="7" type="ORF">HMPREF9098_1590</name>
</gene>
<feature type="transmembrane region" description="Helical" evidence="6">
    <location>
        <begin position="547"/>
        <end position="567"/>
    </location>
</feature>
<comment type="subcellular location">
    <subcellularLocation>
        <location evidence="1">Membrane</location>
        <topology evidence="1">Multi-pass membrane protein</topology>
    </subcellularLocation>
</comment>
<evidence type="ECO:0000313" key="8">
    <source>
        <dbReference type="Proteomes" id="UP000004088"/>
    </source>
</evidence>
<proteinExistence type="predicted"/>
<evidence type="ECO:0000256" key="4">
    <source>
        <dbReference type="ARBA" id="ARBA00023136"/>
    </source>
</evidence>
<feature type="transmembrane region" description="Helical" evidence="6">
    <location>
        <begin position="587"/>
        <end position="620"/>
    </location>
</feature>
<dbReference type="EMBL" id="AEWV01000025">
    <property type="protein sequence ID" value="EGC17003.1"/>
    <property type="molecule type" value="Genomic_DNA"/>
</dbReference>
<name>F0F0F5_9NEIS</name>
<feature type="transmembrane region" description="Helical" evidence="6">
    <location>
        <begin position="335"/>
        <end position="355"/>
    </location>
</feature>
<evidence type="ECO:0000256" key="6">
    <source>
        <dbReference type="SAM" id="Phobius"/>
    </source>
</evidence>
<dbReference type="Proteomes" id="UP000004088">
    <property type="component" value="Unassembled WGS sequence"/>
</dbReference>
<feature type="transmembrane region" description="Helical" evidence="6">
    <location>
        <begin position="432"/>
        <end position="453"/>
    </location>
</feature>
<keyword evidence="2 6" id="KW-0812">Transmembrane</keyword>
<evidence type="ECO:0000256" key="5">
    <source>
        <dbReference type="SAM" id="MobiDB-lite"/>
    </source>
</evidence>
<evidence type="ECO:0008006" key="9">
    <source>
        <dbReference type="Google" id="ProtNLM"/>
    </source>
</evidence>
<dbReference type="STRING" id="888741.HMPREF9098_1590"/>
<keyword evidence="4 6" id="KW-0472">Membrane</keyword>
<dbReference type="InterPro" id="IPR023271">
    <property type="entry name" value="Aquaporin-like"/>
</dbReference>
<protein>
    <recommendedName>
        <fullName evidence="9">Site-specific recombinase</fullName>
    </recommendedName>
</protein>
<sequence length="668" mass="75056">MRIRLNQNSLLPFIQQQVEERQAFTLLLGLTSWLRAGGKKKAAGRMAELVQLCRENPDLCGRTASLLCQWLCSLRLYPLFISVGIFARQGFVRELNERIYEHINPAYKDSNNLRDVFFRLFSKDSDSVWMQTIPDADWLTLFALLRRHTPEQERQTVHNHLRHEGFHAIEMLSIWVAAEALEPDLVRLDPNLLNRDSPFVALQREVASWISAHFHQTPFDDSHLHVMLAQCRSQVDTLRKKGGAAGAGSSLRVAHLLERLQQTLDRITLLLNVFAPAQIPPSCVLKLAGVLAYSAAEQHSVRRLWKRSVRMLSRSITQNTSDHGEHYIARSRKEYWGILYSAAGGGVLIALMSLFKLYLGKQIENNFLYSLISGLNYGLGFMLIFMLGFTVATKQPAMTASRFAAAVEETDKGPVVQQKLAQLLVDVLRSQIAAVAGNVLVAISVAMIVALVYDATHAFPLLNKTEVGAQLDAVNPLKATLWYAAIAGVWLFCSGIISGYFDNRCNYLNLRMRLRHHPILKMLLPQTLRGKLADYWHNNYGTLMGNLCFGMLLGMTGFIGHALDLPFDIRHVAFSSANVGYAAVSGSIGILVFLQSVFFVLLIGMVNLVVSFSITLWVALRSRETKIDGWWQIIRYAWLQVKQNPRSLFLPPQENTENAPAAEGDAEK</sequence>
<accession>F0F0F5</accession>
<feature type="transmembrane region" description="Helical" evidence="6">
    <location>
        <begin position="481"/>
        <end position="501"/>
    </location>
</feature>
<dbReference type="InterPro" id="IPR011385">
    <property type="entry name" value="Site-sp_rcmbase"/>
</dbReference>
<comment type="caution">
    <text evidence="7">The sequence shown here is derived from an EMBL/GenBank/DDBJ whole genome shotgun (WGS) entry which is preliminary data.</text>
</comment>
<dbReference type="Pfam" id="PF10136">
    <property type="entry name" value="SpecificRecomb"/>
    <property type="match status" value="1"/>
</dbReference>
<dbReference type="GO" id="GO:0016020">
    <property type="term" value="C:membrane"/>
    <property type="evidence" value="ECO:0007669"/>
    <property type="project" value="UniProtKB-SubCell"/>
</dbReference>
<keyword evidence="3 6" id="KW-1133">Transmembrane helix</keyword>
<feature type="transmembrane region" description="Helical" evidence="6">
    <location>
        <begin position="367"/>
        <end position="392"/>
    </location>
</feature>
<dbReference type="HOGENOM" id="CLU_023672_0_0_4"/>
<reference evidence="7 8" key="1">
    <citation type="submission" date="2011-01" db="EMBL/GenBank/DDBJ databases">
        <authorList>
            <person name="Muzny D."/>
            <person name="Qin X."/>
            <person name="Deng J."/>
            <person name="Jiang H."/>
            <person name="Liu Y."/>
            <person name="Qu J."/>
            <person name="Song X.-Z."/>
            <person name="Zhang L."/>
            <person name="Thornton R."/>
            <person name="Coyle M."/>
            <person name="Francisco L."/>
            <person name="Jackson L."/>
            <person name="Javaid M."/>
            <person name="Korchina V."/>
            <person name="Kovar C."/>
            <person name="Mata R."/>
            <person name="Mathew T."/>
            <person name="Ngo R."/>
            <person name="Nguyen L."/>
            <person name="Nguyen N."/>
            <person name="Okwuonu G."/>
            <person name="Ongeri F."/>
            <person name="Pham C."/>
            <person name="Simmons D."/>
            <person name="Wilczek-Boney K."/>
            <person name="Hale W."/>
            <person name="Jakkamsetti A."/>
            <person name="Pham P."/>
            <person name="Ruth R."/>
            <person name="San Lucas F."/>
            <person name="Warren J."/>
            <person name="Zhang J."/>
            <person name="Zhao Z."/>
            <person name="Zhou C."/>
            <person name="Zhu D."/>
            <person name="Lee S."/>
            <person name="Bess C."/>
            <person name="Blankenburg K."/>
            <person name="Forbes L."/>
            <person name="Fu Q."/>
            <person name="Gubbala S."/>
            <person name="Hirani K."/>
            <person name="Jayaseelan J.C."/>
            <person name="Lara F."/>
            <person name="Munidasa M."/>
            <person name="Palculict T."/>
            <person name="Patil S."/>
            <person name="Pu L.-L."/>
            <person name="Saada N."/>
            <person name="Tang L."/>
            <person name="Weissenberger G."/>
            <person name="Zhu Y."/>
            <person name="Hemphill L."/>
            <person name="Shang Y."/>
            <person name="Youmans B."/>
            <person name="Ayvaz T."/>
            <person name="Ross M."/>
            <person name="Santibanez J."/>
            <person name="Aqrawi P."/>
            <person name="Gross S."/>
            <person name="Joshi V."/>
            <person name="Fowler G."/>
            <person name="Nazareth L."/>
            <person name="Reid J."/>
            <person name="Worley K."/>
            <person name="Petrosino J."/>
            <person name="Highlander S."/>
            <person name="Gibbs R."/>
        </authorList>
    </citation>
    <scope>NUCLEOTIDE SEQUENCE [LARGE SCALE GENOMIC DNA]</scope>
    <source>
        <strain evidence="7 8">ATCC 33394</strain>
    </source>
</reference>
<keyword evidence="8" id="KW-1185">Reference proteome</keyword>
<organism evidence="7 8">
    <name type="scientific">Kingella denitrificans ATCC 33394</name>
    <dbReference type="NCBI Taxonomy" id="888741"/>
    <lineage>
        <taxon>Bacteria</taxon>
        <taxon>Pseudomonadati</taxon>
        <taxon>Pseudomonadota</taxon>
        <taxon>Betaproteobacteria</taxon>
        <taxon>Neisseriales</taxon>
        <taxon>Neisseriaceae</taxon>
        <taxon>Kingella</taxon>
    </lineage>
</organism>
<dbReference type="PIRSF" id="PIRSF015380">
    <property type="entry name" value="Site-sp_rcmb"/>
    <property type="match status" value="1"/>
</dbReference>
<dbReference type="AlphaFoldDB" id="F0F0F5"/>